<proteinExistence type="inferred from homology"/>
<evidence type="ECO:0000313" key="7">
    <source>
        <dbReference type="EMBL" id="OIJ20843.1"/>
    </source>
</evidence>
<evidence type="ECO:0000256" key="1">
    <source>
        <dbReference type="ARBA" id="ARBA00006594"/>
    </source>
</evidence>
<reference evidence="8 9" key="2">
    <citation type="journal article" date="2017" name="Genome Announc.">
        <title>Draft Genome Sequences of Four Alkaliphilic Bacteria Belonging to the Anaerobacillus Genus.</title>
        <authorList>
            <person name="Bassil N.M."/>
            <person name="Lloyd J.R."/>
        </authorList>
    </citation>
    <scope>NUCLEOTIDE SEQUENCE [LARGE SCALE GENOMIC DNA]</scope>
    <source>
        <strain evidence="8 9">NB2006</strain>
    </source>
</reference>
<dbReference type="Proteomes" id="UP000180175">
    <property type="component" value="Chromosome"/>
</dbReference>
<dbReference type="EMBL" id="CP063356">
    <property type="protein sequence ID" value="QOY35029.1"/>
    <property type="molecule type" value="Genomic_DNA"/>
</dbReference>
<keyword evidence="9" id="KW-1185">Reference proteome</keyword>
<dbReference type="GO" id="GO:0009007">
    <property type="term" value="F:site-specific DNA-methyltransferase (adenine-specific) activity"/>
    <property type="evidence" value="ECO:0007669"/>
    <property type="project" value="UniProtKB-EC"/>
</dbReference>
<dbReference type="Gene3D" id="1.10.1020.10">
    <property type="entry name" value="Adenine-specific Methyltransferase, Domain 2"/>
    <property type="match status" value="2"/>
</dbReference>
<dbReference type="AlphaFoldDB" id="A0A1S2M8K4"/>
<dbReference type="GO" id="GO:0032259">
    <property type="term" value="P:methylation"/>
    <property type="evidence" value="ECO:0007669"/>
    <property type="project" value="UniProtKB-KW"/>
</dbReference>
<dbReference type="PANTHER" id="PTHR30481">
    <property type="entry name" value="DNA ADENINE METHYLASE"/>
    <property type="match status" value="1"/>
</dbReference>
<reference evidence="8" key="4">
    <citation type="submission" date="2020-10" db="EMBL/GenBank/DDBJ databases">
        <authorList>
            <person name="Bassil N.M."/>
            <person name="Lloyd J.R."/>
        </authorList>
    </citation>
    <scope>NUCLEOTIDE SEQUENCE</scope>
    <source>
        <strain evidence="8">NB2006</strain>
    </source>
</reference>
<dbReference type="InterPro" id="IPR002052">
    <property type="entry name" value="DNA_methylase_N6_adenine_CS"/>
</dbReference>
<dbReference type="Gene3D" id="3.40.50.150">
    <property type="entry name" value="Vaccinia Virus protein VP39"/>
    <property type="match status" value="2"/>
</dbReference>
<dbReference type="KEGG" id="aia:AWH56_020310"/>
<gene>
    <name evidence="8" type="ORF">AWH56_020310</name>
    <name evidence="7" type="ORF">AWH56_07135</name>
</gene>
<evidence type="ECO:0000313" key="8">
    <source>
        <dbReference type="EMBL" id="QOY35029.1"/>
    </source>
</evidence>
<dbReference type="InterPro" id="IPR023095">
    <property type="entry name" value="Ade_MeTrfase_dom_2"/>
</dbReference>
<dbReference type="OrthoDB" id="9805629at2"/>
<dbReference type="RefSeq" id="WP_071316478.1">
    <property type="nucleotide sequence ID" value="NZ_CP063356.2"/>
</dbReference>
<evidence type="ECO:0000256" key="4">
    <source>
        <dbReference type="ARBA" id="ARBA00022679"/>
    </source>
</evidence>
<name>A0A1S2M8K4_9BACI</name>
<dbReference type="InterPro" id="IPR012327">
    <property type="entry name" value="MeTrfase_D12"/>
</dbReference>
<keyword evidence="5" id="KW-0949">S-adenosyl-L-methionine</keyword>
<dbReference type="PROSITE" id="PS00092">
    <property type="entry name" value="N6_MTASE"/>
    <property type="match status" value="1"/>
</dbReference>
<dbReference type="GO" id="GO:0006298">
    <property type="term" value="P:mismatch repair"/>
    <property type="evidence" value="ECO:0007669"/>
    <property type="project" value="TreeGrafter"/>
</dbReference>
<dbReference type="PRINTS" id="PR00505">
    <property type="entry name" value="D12N6MTFRASE"/>
</dbReference>
<comment type="catalytic activity">
    <reaction evidence="6">
        <text>a 2'-deoxyadenosine in DNA + S-adenosyl-L-methionine = an N(6)-methyl-2'-deoxyadenosine in DNA + S-adenosyl-L-homocysteine + H(+)</text>
        <dbReference type="Rhea" id="RHEA:15197"/>
        <dbReference type="Rhea" id="RHEA-COMP:12418"/>
        <dbReference type="Rhea" id="RHEA-COMP:12419"/>
        <dbReference type="ChEBI" id="CHEBI:15378"/>
        <dbReference type="ChEBI" id="CHEBI:57856"/>
        <dbReference type="ChEBI" id="CHEBI:59789"/>
        <dbReference type="ChEBI" id="CHEBI:90615"/>
        <dbReference type="ChEBI" id="CHEBI:90616"/>
        <dbReference type="EC" id="2.1.1.72"/>
    </reaction>
</comment>
<dbReference type="GO" id="GO:1904047">
    <property type="term" value="F:S-adenosyl-L-methionine binding"/>
    <property type="evidence" value="ECO:0007669"/>
    <property type="project" value="TreeGrafter"/>
</dbReference>
<reference evidence="8 9" key="3">
    <citation type="journal article" date="2019" name="Int. J. Syst. Evol. Microbiol.">
        <title>Anaerobacillus isosaccharinicus sp. nov., an alkaliphilic bacterium which degrades isosaccharinic acid.</title>
        <authorList>
            <person name="Bassil N.M."/>
            <person name="Lloyd J.R."/>
        </authorList>
    </citation>
    <scope>NUCLEOTIDE SEQUENCE [LARGE SCALE GENOMIC DNA]</scope>
    <source>
        <strain evidence="8 9">NB2006</strain>
    </source>
</reference>
<evidence type="ECO:0000256" key="3">
    <source>
        <dbReference type="ARBA" id="ARBA00022603"/>
    </source>
</evidence>
<dbReference type="InterPro" id="IPR029063">
    <property type="entry name" value="SAM-dependent_MTases_sf"/>
</dbReference>
<dbReference type="PANTHER" id="PTHR30481:SF3">
    <property type="entry name" value="DNA ADENINE METHYLASE"/>
    <property type="match status" value="1"/>
</dbReference>
<dbReference type="Pfam" id="PF02086">
    <property type="entry name" value="MethyltransfD12"/>
    <property type="match status" value="2"/>
</dbReference>
<evidence type="ECO:0000256" key="5">
    <source>
        <dbReference type="ARBA" id="ARBA00022691"/>
    </source>
</evidence>
<dbReference type="GO" id="GO:0009307">
    <property type="term" value="P:DNA restriction-modification system"/>
    <property type="evidence" value="ECO:0007669"/>
    <property type="project" value="InterPro"/>
</dbReference>
<dbReference type="SUPFAM" id="SSF53335">
    <property type="entry name" value="S-adenosyl-L-methionine-dependent methyltransferases"/>
    <property type="match status" value="1"/>
</dbReference>
<reference evidence="7 9" key="1">
    <citation type="submission" date="2016-10" db="EMBL/GenBank/DDBJ databases">
        <title>Draft genome sequences of four alkaliphilic bacteria belonging to the Anaerobacillus genus.</title>
        <authorList>
            <person name="Bassil N.M."/>
            <person name="Lloyd J.R."/>
        </authorList>
    </citation>
    <scope>NUCLEOTIDE SEQUENCE [LARGE SCALE GENOMIC DNA]</scope>
    <source>
        <strain evidence="7 9">NB2006</strain>
    </source>
</reference>
<accession>A0A1S2M8K4</accession>
<dbReference type="GO" id="GO:0043565">
    <property type="term" value="F:sequence-specific DNA binding"/>
    <property type="evidence" value="ECO:0007669"/>
    <property type="project" value="TreeGrafter"/>
</dbReference>
<dbReference type="EC" id="2.1.1.72" evidence="2"/>
<organism evidence="7 9">
    <name type="scientific">Anaerobacillus isosaccharinicus</name>
    <dbReference type="NCBI Taxonomy" id="1532552"/>
    <lineage>
        <taxon>Bacteria</taxon>
        <taxon>Bacillati</taxon>
        <taxon>Bacillota</taxon>
        <taxon>Bacilli</taxon>
        <taxon>Bacillales</taxon>
        <taxon>Bacillaceae</taxon>
        <taxon>Anaerobacillus</taxon>
    </lineage>
</organism>
<dbReference type="REBASE" id="453047">
    <property type="entry name" value="M.Ais2006ORF20310P"/>
</dbReference>
<comment type="similarity">
    <text evidence="1">Belongs to the N(4)/N(6)-methyltransferase family.</text>
</comment>
<dbReference type="EMBL" id="LQXD01000065">
    <property type="protein sequence ID" value="OIJ20843.1"/>
    <property type="molecule type" value="Genomic_DNA"/>
</dbReference>
<keyword evidence="4" id="KW-0808">Transferase</keyword>
<evidence type="ECO:0000256" key="2">
    <source>
        <dbReference type="ARBA" id="ARBA00011900"/>
    </source>
</evidence>
<protein>
    <recommendedName>
        <fullName evidence="2">site-specific DNA-methyltransferase (adenine-specific)</fullName>
        <ecNumber evidence="2">2.1.1.72</ecNumber>
    </recommendedName>
</protein>
<sequence length="375" mass="44408">MVKPFVKWPGGKTTELEIIHRYMPEKMNNYIEPFLGGGACFFSLKKEQYEQAFVNDFSSELISLYKLIKEKNPLFHQYLHEIWGLWSYFGTFSDQHFQQLRILYGRYKDEELTKEALKIEVEQFAKAKRIEIETRTPASLNINADRLIKELITSVVSKFDNTKKNELKKGDLPEVDYQKNVEASIRATVYTYYRYIYNERDKYKIDHELHIALFFYLREFCYSSMFRYNSSGGFNVPYGGASYNSKAFINKIDFLRTTELQEILQQTLIYNLDFEQFFKSITLQEGDFIFLDPPYDSDFSTYANNSFGSSDQERLAHYLLNNCPCKFMLIIKNTDFIYQLYNKPGINIIGFDKAYSVSFMDRNDKKVEHILITNY</sequence>
<evidence type="ECO:0000313" key="9">
    <source>
        <dbReference type="Proteomes" id="UP000180175"/>
    </source>
</evidence>
<evidence type="ECO:0000256" key="6">
    <source>
        <dbReference type="ARBA" id="ARBA00047942"/>
    </source>
</evidence>
<keyword evidence="3 8" id="KW-0489">Methyltransferase</keyword>
<dbReference type="REBASE" id="178013">
    <property type="entry name" value="M.Asp2006ORF7135P"/>
</dbReference>